<sequence length="312" mass="34111">MSYNRTVTSDEIGSFTPIIDGILAASDLNTISAKRIRKGLQAQVNYDLTPKKDGITELIMQRFDAINEKTNGTNGTDVLPSVETDPTPTHTSDAPKTNGTTTAAPEISTPPESATASPKKRSEPSEDFDLSSPAASFPPKKKQKKTTTSAGDRSVEEDDAAFAARLQAEENSRARARATRGGGAGTKKRAPVKKGDTGRKKKKSANKVREDDDSEIESGGEEGKKEVKRTGGFHKPMALSAPLSALLGETQLSRPQTVKKIWEYVKQRDLQDPSDKRQIRCDDAMRAVFKSERVHMFTMNKILNQNLYALDE</sequence>
<dbReference type="EMBL" id="MU006089">
    <property type="protein sequence ID" value="KAF2842873.1"/>
    <property type="molecule type" value="Genomic_DNA"/>
</dbReference>
<dbReference type="PANTHER" id="PTHR13844">
    <property type="entry name" value="SWI/SNF-RELATED MATRIX-ASSOCIATED ACTIN-DEPENDENT REGULATOR OF CHROMATIN SUBFAMILY D"/>
    <property type="match status" value="1"/>
</dbReference>
<feature type="domain" description="DM2" evidence="2">
    <location>
        <begin position="232"/>
        <end position="309"/>
    </location>
</feature>
<dbReference type="Pfam" id="PF02201">
    <property type="entry name" value="SWIB"/>
    <property type="match status" value="1"/>
</dbReference>
<evidence type="ECO:0000259" key="2">
    <source>
        <dbReference type="PROSITE" id="PS51925"/>
    </source>
</evidence>
<dbReference type="Proteomes" id="UP000799429">
    <property type="component" value="Unassembled WGS sequence"/>
</dbReference>
<dbReference type="SMART" id="SM00151">
    <property type="entry name" value="SWIB"/>
    <property type="match status" value="1"/>
</dbReference>
<dbReference type="InterPro" id="IPR003121">
    <property type="entry name" value="SWIB_MDM2_domain"/>
</dbReference>
<feature type="region of interest" description="Disordered" evidence="1">
    <location>
        <begin position="68"/>
        <end position="235"/>
    </location>
</feature>
<dbReference type="InterPro" id="IPR014876">
    <property type="entry name" value="DEK_C"/>
</dbReference>
<accession>A0A9P4SHQ2</accession>
<dbReference type="InterPro" id="IPR036885">
    <property type="entry name" value="SWIB_MDM2_dom_sf"/>
</dbReference>
<evidence type="ECO:0000313" key="4">
    <source>
        <dbReference type="EMBL" id="KAF2842873.1"/>
    </source>
</evidence>
<evidence type="ECO:0000313" key="5">
    <source>
        <dbReference type="Proteomes" id="UP000799429"/>
    </source>
</evidence>
<dbReference type="Gene3D" id="1.10.245.10">
    <property type="entry name" value="SWIB/MDM2 domain"/>
    <property type="match status" value="1"/>
</dbReference>
<gene>
    <name evidence="4" type="ORF">M501DRAFT_925365</name>
</gene>
<reference evidence="4" key="1">
    <citation type="journal article" date="2020" name="Stud. Mycol.">
        <title>101 Dothideomycetes genomes: a test case for predicting lifestyles and emergence of pathogens.</title>
        <authorList>
            <person name="Haridas S."/>
            <person name="Albert R."/>
            <person name="Binder M."/>
            <person name="Bloem J."/>
            <person name="Labutti K."/>
            <person name="Salamov A."/>
            <person name="Andreopoulos B."/>
            <person name="Baker S."/>
            <person name="Barry K."/>
            <person name="Bills G."/>
            <person name="Bluhm B."/>
            <person name="Cannon C."/>
            <person name="Castanera R."/>
            <person name="Culley D."/>
            <person name="Daum C."/>
            <person name="Ezra D."/>
            <person name="Gonzalez J."/>
            <person name="Henrissat B."/>
            <person name="Kuo A."/>
            <person name="Liang C."/>
            <person name="Lipzen A."/>
            <person name="Lutzoni F."/>
            <person name="Magnuson J."/>
            <person name="Mondo S."/>
            <person name="Nolan M."/>
            <person name="Ohm R."/>
            <person name="Pangilinan J."/>
            <person name="Park H.-J."/>
            <person name="Ramirez L."/>
            <person name="Alfaro M."/>
            <person name="Sun H."/>
            <person name="Tritt A."/>
            <person name="Yoshinaga Y."/>
            <person name="Zwiers L.-H."/>
            <person name="Turgeon B."/>
            <person name="Goodwin S."/>
            <person name="Spatafora J."/>
            <person name="Crous P."/>
            <person name="Grigoriev I."/>
        </authorList>
    </citation>
    <scope>NUCLEOTIDE SEQUENCE</scope>
    <source>
        <strain evidence="4">CBS 101060</strain>
    </source>
</reference>
<organism evidence="4 5">
    <name type="scientific">Patellaria atrata CBS 101060</name>
    <dbReference type="NCBI Taxonomy" id="1346257"/>
    <lineage>
        <taxon>Eukaryota</taxon>
        <taxon>Fungi</taxon>
        <taxon>Dikarya</taxon>
        <taxon>Ascomycota</taxon>
        <taxon>Pezizomycotina</taxon>
        <taxon>Dothideomycetes</taxon>
        <taxon>Dothideomycetes incertae sedis</taxon>
        <taxon>Patellariales</taxon>
        <taxon>Patellariaceae</taxon>
        <taxon>Patellaria</taxon>
    </lineage>
</organism>
<feature type="compositionally biased region" description="Acidic residues" evidence="1">
    <location>
        <begin position="211"/>
        <end position="220"/>
    </location>
</feature>
<evidence type="ECO:0000256" key="1">
    <source>
        <dbReference type="SAM" id="MobiDB-lite"/>
    </source>
</evidence>
<dbReference type="SUPFAM" id="SSF109715">
    <property type="entry name" value="DEK C-terminal domain"/>
    <property type="match status" value="1"/>
</dbReference>
<dbReference type="PROSITE" id="PS51998">
    <property type="entry name" value="DEK_C"/>
    <property type="match status" value="1"/>
</dbReference>
<dbReference type="Pfam" id="PF08766">
    <property type="entry name" value="DEK_C"/>
    <property type="match status" value="1"/>
</dbReference>
<dbReference type="Gene3D" id="1.10.10.60">
    <property type="entry name" value="Homeodomain-like"/>
    <property type="match status" value="1"/>
</dbReference>
<feature type="compositionally biased region" description="Polar residues" evidence="1">
    <location>
        <begin position="84"/>
        <end position="103"/>
    </location>
</feature>
<feature type="domain" description="DEK-C" evidence="3">
    <location>
        <begin position="9"/>
        <end position="64"/>
    </location>
</feature>
<comment type="caution">
    <text evidence="4">The sequence shown here is derived from an EMBL/GenBank/DDBJ whole genome shotgun (WGS) entry which is preliminary data.</text>
</comment>
<name>A0A9P4SHQ2_9PEZI</name>
<dbReference type="InterPro" id="IPR019835">
    <property type="entry name" value="SWIB_domain"/>
</dbReference>
<keyword evidence="5" id="KW-1185">Reference proteome</keyword>
<evidence type="ECO:0000259" key="3">
    <source>
        <dbReference type="PROSITE" id="PS51998"/>
    </source>
</evidence>
<protein>
    <submittedName>
        <fullName evidence="4">SWIB-domain-containing protein</fullName>
    </submittedName>
</protein>
<dbReference type="PROSITE" id="PS51925">
    <property type="entry name" value="SWIB_MDM2"/>
    <property type="match status" value="1"/>
</dbReference>
<proteinExistence type="predicted"/>
<dbReference type="CDD" id="cd10567">
    <property type="entry name" value="SWIB-MDM2_like"/>
    <property type="match status" value="1"/>
</dbReference>
<dbReference type="OrthoDB" id="10251073at2759"/>
<dbReference type="AlphaFoldDB" id="A0A9P4SHQ2"/>
<dbReference type="SUPFAM" id="SSF47592">
    <property type="entry name" value="SWIB/MDM2 domain"/>
    <property type="match status" value="1"/>
</dbReference>